<dbReference type="eggNOG" id="KOG3472">
    <property type="taxonomic scope" value="Eukaryota"/>
</dbReference>
<dbReference type="PANTHER" id="PTHR43461">
    <property type="entry name" value="TRANSMEMBRANE PROTEIN 256"/>
    <property type="match status" value="1"/>
</dbReference>
<organism evidence="6 7">
    <name type="scientific">Eutypa lata (strain UCR-EL1)</name>
    <name type="common">Grapevine dieback disease fungus</name>
    <name type="synonym">Eutypa armeniacae</name>
    <dbReference type="NCBI Taxonomy" id="1287681"/>
    <lineage>
        <taxon>Eukaryota</taxon>
        <taxon>Fungi</taxon>
        <taxon>Dikarya</taxon>
        <taxon>Ascomycota</taxon>
        <taxon>Pezizomycotina</taxon>
        <taxon>Sordariomycetes</taxon>
        <taxon>Xylariomycetidae</taxon>
        <taxon>Xylariales</taxon>
        <taxon>Diatrypaceae</taxon>
        <taxon>Eutypa</taxon>
    </lineage>
</organism>
<dbReference type="EMBL" id="KB707465">
    <property type="protein sequence ID" value="EMR62259.1"/>
    <property type="molecule type" value="Genomic_DNA"/>
</dbReference>
<evidence type="ECO:0000313" key="7">
    <source>
        <dbReference type="Proteomes" id="UP000012174"/>
    </source>
</evidence>
<keyword evidence="7" id="KW-1185">Reference proteome</keyword>
<dbReference type="GO" id="GO:0016020">
    <property type="term" value="C:membrane"/>
    <property type="evidence" value="ECO:0007669"/>
    <property type="project" value="UniProtKB-SubCell"/>
</dbReference>
<protein>
    <submittedName>
        <fullName evidence="6">Putative membrane protein</fullName>
    </submittedName>
</protein>
<dbReference type="OrthoDB" id="269173at2759"/>
<keyword evidence="4 5" id="KW-0472">Membrane</keyword>
<dbReference type="AlphaFoldDB" id="M7S823"/>
<evidence type="ECO:0000256" key="1">
    <source>
        <dbReference type="ARBA" id="ARBA00004141"/>
    </source>
</evidence>
<feature type="transmembrane region" description="Helical" evidence="5">
    <location>
        <begin position="24"/>
        <end position="45"/>
    </location>
</feature>
<feature type="transmembrane region" description="Helical" evidence="5">
    <location>
        <begin position="118"/>
        <end position="135"/>
    </location>
</feature>
<dbReference type="PANTHER" id="PTHR43461:SF1">
    <property type="entry name" value="TRANSMEMBRANE PROTEIN 256"/>
    <property type="match status" value="1"/>
</dbReference>
<evidence type="ECO:0000256" key="4">
    <source>
        <dbReference type="ARBA" id="ARBA00023136"/>
    </source>
</evidence>
<dbReference type="Pfam" id="PF04241">
    <property type="entry name" value="DUF423"/>
    <property type="match status" value="1"/>
</dbReference>
<evidence type="ECO:0000256" key="3">
    <source>
        <dbReference type="ARBA" id="ARBA00022989"/>
    </source>
</evidence>
<keyword evidence="3 5" id="KW-1133">Transmembrane helix</keyword>
<accession>M7S823</accession>
<reference evidence="7" key="1">
    <citation type="journal article" date="2013" name="Genome Announc.">
        <title>Draft genome sequence of the grapevine dieback fungus Eutypa lata UCR-EL1.</title>
        <authorList>
            <person name="Blanco-Ulate B."/>
            <person name="Rolshausen P.E."/>
            <person name="Cantu D."/>
        </authorList>
    </citation>
    <scope>NUCLEOTIDE SEQUENCE [LARGE SCALE GENOMIC DNA]</scope>
    <source>
        <strain evidence="7">UCR-EL1</strain>
    </source>
</reference>
<feature type="transmembrane region" description="Helical" evidence="5">
    <location>
        <begin position="86"/>
        <end position="106"/>
    </location>
</feature>
<sequence>MSDERAPLLPDTTTTITTARKRNMFWTVGAIYGATAVCLGAFGAHGLKKSISDPARIANWGTAAQYQLIHSVALLVAAQAAPENKVAGGLFTAGMTMFSGSLYALVLDPARFRFMGPVTPLGGLCLIGGWVALAFQ</sequence>
<dbReference type="InterPro" id="IPR006696">
    <property type="entry name" value="DUF423"/>
</dbReference>
<dbReference type="OMA" id="VEYQFYH"/>
<dbReference type="KEGG" id="ela:UCREL1_10825"/>
<proteinExistence type="predicted"/>
<dbReference type="HOGENOM" id="CLU_096548_0_0_1"/>
<gene>
    <name evidence="6" type="ORF">UCREL1_10825</name>
</gene>
<name>M7S823_EUTLA</name>
<evidence type="ECO:0000313" key="6">
    <source>
        <dbReference type="EMBL" id="EMR62259.1"/>
    </source>
</evidence>
<keyword evidence="2 5" id="KW-0812">Transmembrane</keyword>
<dbReference type="Proteomes" id="UP000012174">
    <property type="component" value="Unassembled WGS sequence"/>
</dbReference>
<evidence type="ECO:0000256" key="2">
    <source>
        <dbReference type="ARBA" id="ARBA00022692"/>
    </source>
</evidence>
<comment type="subcellular location">
    <subcellularLocation>
        <location evidence="1">Membrane</location>
        <topology evidence="1">Multi-pass membrane protein</topology>
    </subcellularLocation>
</comment>
<evidence type="ECO:0000256" key="5">
    <source>
        <dbReference type="SAM" id="Phobius"/>
    </source>
</evidence>